<organism evidence="6 7">
    <name type="scientific">Steinernema glaseri</name>
    <dbReference type="NCBI Taxonomy" id="37863"/>
    <lineage>
        <taxon>Eukaryota</taxon>
        <taxon>Metazoa</taxon>
        <taxon>Ecdysozoa</taxon>
        <taxon>Nematoda</taxon>
        <taxon>Chromadorea</taxon>
        <taxon>Rhabditida</taxon>
        <taxon>Tylenchina</taxon>
        <taxon>Panagrolaimomorpha</taxon>
        <taxon>Strongyloidoidea</taxon>
        <taxon>Steinernematidae</taxon>
        <taxon>Steinernema</taxon>
    </lineage>
</organism>
<keyword evidence="6" id="KW-1185">Reference proteome</keyword>
<reference evidence="7" key="1">
    <citation type="submission" date="2016-11" db="UniProtKB">
        <authorList>
            <consortium name="WormBaseParasite"/>
        </authorList>
    </citation>
    <scope>IDENTIFICATION</scope>
</reference>
<accession>A0A1I7ZP00</accession>
<evidence type="ECO:0000313" key="7">
    <source>
        <dbReference type="WBParaSite" id="L893_g28480.t1"/>
    </source>
</evidence>
<dbReference type="InterPro" id="IPR045230">
    <property type="entry name" value="MBS1/2-like"/>
</dbReference>
<comment type="subcellular location">
    <subcellularLocation>
        <location evidence="2">Cytoplasm</location>
    </subcellularLocation>
    <subcellularLocation>
        <location evidence="1">Nucleus</location>
    </subcellularLocation>
</comment>
<dbReference type="GO" id="GO:0005634">
    <property type="term" value="C:nucleus"/>
    <property type="evidence" value="ECO:0007669"/>
    <property type="project" value="UniProtKB-SubCell"/>
</dbReference>
<dbReference type="Gene3D" id="4.10.1050.10">
    <property type="entry name" value="At2g23090-like"/>
    <property type="match status" value="1"/>
</dbReference>
<dbReference type="GO" id="GO:0005737">
    <property type="term" value="C:cytoplasm"/>
    <property type="evidence" value="ECO:0007669"/>
    <property type="project" value="UniProtKB-SubCell"/>
</dbReference>
<sequence>MTRGHMKMQAKEKNMKKQEALRKAQGFDHKGAQQKSLNYKCPICMAQNVHLKSYKEHFTNKHPNAPLPPELAEA</sequence>
<keyword evidence="4" id="KW-0539">Nucleus</keyword>
<feature type="region of interest" description="Disordered" evidence="5">
    <location>
        <begin position="1"/>
        <end position="32"/>
    </location>
</feature>
<proteinExistence type="predicted"/>
<evidence type="ECO:0000256" key="4">
    <source>
        <dbReference type="ARBA" id="ARBA00023242"/>
    </source>
</evidence>
<dbReference type="PANTHER" id="PTHR21213">
    <property type="entry name" value="GEO09665P1-RELATED"/>
    <property type="match status" value="1"/>
</dbReference>
<dbReference type="AlphaFoldDB" id="A0A1I7ZP00"/>
<name>A0A1I7ZP00_9BILA</name>
<evidence type="ECO:0000256" key="2">
    <source>
        <dbReference type="ARBA" id="ARBA00004496"/>
    </source>
</evidence>
<evidence type="ECO:0000256" key="3">
    <source>
        <dbReference type="ARBA" id="ARBA00022490"/>
    </source>
</evidence>
<dbReference type="InterPro" id="IPR026939">
    <property type="entry name" value="ZNF706/At2g23090_sf"/>
</dbReference>
<keyword evidence="3" id="KW-0963">Cytoplasm</keyword>
<evidence type="ECO:0000256" key="5">
    <source>
        <dbReference type="SAM" id="MobiDB-lite"/>
    </source>
</evidence>
<protein>
    <submittedName>
        <fullName evidence="7">4F5 domain-containing protein</fullName>
    </submittedName>
</protein>
<evidence type="ECO:0000313" key="6">
    <source>
        <dbReference type="Proteomes" id="UP000095287"/>
    </source>
</evidence>
<dbReference type="SUPFAM" id="SSF118359">
    <property type="entry name" value="Expressed protein At2g23090/F21P24.15"/>
    <property type="match status" value="1"/>
</dbReference>
<dbReference type="PANTHER" id="PTHR21213:SF0">
    <property type="entry name" value="ZINC FINGER PROTEIN 706"/>
    <property type="match status" value="1"/>
</dbReference>
<evidence type="ECO:0000256" key="1">
    <source>
        <dbReference type="ARBA" id="ARBA00004123"/>
    </source>
</evidence>
<dbReference type="Proteomes" id="UP000095287">
    <property type="component" value="Unplaced"/>
</dbReference>
<feature type="compositionally biased region" description="Basic and acidic residues" evidence="5">
    <location>
        <begin position="9"/>
        <end position="31"/>
    </location>
</feature>
<dbReference type="WBParaSite" id="L893_g28480.t1">
    <property type="protein sequence ID" value="L893_g28480.t1"/>
    <property type="gene ID" value="L893_g28480"/>
</dbReference>